<dbReference type="RefSeq" id="WP_009540719.1">
    <property type="nucleotide sequence ID" value="NZ_ANHY01000010.1"/>
</dbReference>
<sequence length="73" mass="7818">MRIRITTLAASAAAALVLAACSPGAHQQAEVRGTAGPPGSIETRDTWAPGYQYDVDEGKYYRIRPADGDRQVQ</sequence>
<name>K9HHQ6_9PROT</name>
<reference evidence="3 4" key="1">
    <citation type="journal article" date="2013" name="Genome Announc.">
        <title>Draft Genome Sequence of an Alphaproteobacterium, Caenispirillum salinarum AK4(T), Isolated from a Solar Saltern.</title>
        <authorList>
            <person name="Khatri I."/>
            <person name="Singh A."/>
            <person name="Korpole S."/>
            <person name="Pinnaka A.K."/>
            <person name="Subramanian S."/>
        </authorList>
    </citation>
    <scope>NUCLEOTIDE SEQUENCE [LARGE SCALE GENOMIC DNA]</scope>
    <source>
        <strain evidence="3 4">AK4</strain>
    </source>
</reference>
<evidence type="ECO:0000256" key="1">
    <source>
        <dbReference type="SAM" id="MobiDB-lite"/>
    </source>
</evidence>
<gene>
    <name evidence="3" type="ORF">C882_0059</name>
</gene>
<feature type="signal peptide" evidence="2">
    <location>
        <begin position="1"/>
        <end position="27"/>
    </location>
</feature>
<evidence type="ECO:0000313" key="3">
    <source>
        <dbReference type="EMBL" id="EKV29978.1"/>
    </source>
</evidence>
<evidence type="ECO:0008006" key="5">
    <source>
        <dbReference type="Google" id="ProtNLM"/>
    </source>
</evidence>
<accession>K9HHQ6</accession>
<feature type="chain" id="PRO_5003930004" description="Lipoprotein" evidence="2">
    <location>
        <begin position="28"/>
        <end position="73"/>
    </location>
</feature>
<feature type="region of interest" description="Disordered" evidence="1">
    <location>
        <begin position="27"/>
        <end position="48"/>
    </location>
</feature>
<dbReference type="STRING" id="1238182.C882_0059"/>
<comment type="caution">
    <text evidence="3">The sequence shown here is derived from an EMBL/GenBank/DDBJ whole genome shotgun (WGS) entry which is preliminary data.</text>
</comment>
<keyword evidence="2" id="KW-0732">Signal</keyword>
<dbReference type="AlphaFoldDB" id="K9HHQ6"/>
<evidence type="ECO:0000313" key="4">
    <source>
        <dbReference type="Proteomes" id="UP000009881"/>
    </source>
</evidence>
<dbReference type="Proteomes" id="UP000009881">
    <property type="component" value="Unassembled WGS sequence"/>
</dbReference>
<evidence type="ECO:0000256" key="2">
    <source>
        <dbReference type="SAM" id="SignalP"/>
    </source>
</evidence>
<keyword evidence="4" id="KW-1185">Reference proteome</keyword>
<proteinExistence type="predicted"/>
<dbReference type="EMBL" id="ANHY01000010">
    <property type="protein sequence ID" value="EKV29978.1"/>
    <property type="molecule type" value="Genomic_DNA"/>
</dbReference>
<organism evidence="3 4">
    <name type="scientific">Caenispirillum salinarum AK4</name>
    <dbReference type="NCBI Taxonomy" id="1238182"/>
    <lineage>
        <taxon>Bacteria</taxon>
        <taxon>Pseudomonadati</taxon>
        <taxon>Pseudomonadota</taxon>
        <taxon>Alphaproteobacteria</taxon>
        <taxon>Rhodospirillales</taxon>
        <taxon>Novispirillaceae</taxon>
        <taxon>Caenispirillum</taxon>
    </lineage>
</organism>
<protein>
    <recommendedName>
        <fullName evidence="5">Lipoprotein</fullName>
    </recommendedName>
</protein>
<dbReference type="PROSITE" id="PS51257">
    <property type="entry name" value="PROKAR_LIPOPROTEIN"/>
    <property type="match status" value="1"/>
</dbReference>